<dbReference type="AlphaFoldDB" id="A0A1Z5JL52"/>
<feature type="region of interest" description="Disordered" evidence="1">
    <location>
        <begin position="33"/>
        <end position="87"/>
    </location>
</feature>
<feature type="region of interest" description="Disordered" evidence="1">
    <location>
        <begin position="347"/>
        <end position="411"/>
    </location>
</feature>
<feature type="compositionally biased region" description="Low complexity" evidence="1">
    <location>
        <begin position="33"/>
        <end position="49"/>
    </location>
</feature>
<dbReference type="EMBL" id="BDSP01000081">
    <property type="protein sequence ID" value="GAX14582.1"/>
    <property type="molecule type" value="Genomic_DNA"/>
</dbReference>
<feature type="compositionally biased region" description="Polar residues" evidence="1">
    <location>
        <begin position="390"/>
        <end position="411"/>
    </location>
</feature>
<dbReference type="Proteomes" id="UP000198406">
    <property type="component" value="Unassembled WGS sequence"/>
</dbReference>
<gene>
    <name evidence="2" type="ORF">FisN_6Lh362</name>
</gene>
<keyword evidence="3" id="KW-1185">Reference proteome</keyword>
<comment type="caution">
    <text evidence="2">The sequence shown here is derived from an EMBL/GenBank/DDBJ whole genome shotgun (WGS) entry which is preliminary data.</text>
</comment>
<evidence type="ECO:0000256" key="1">
    <source>
        <dbReference type="SAM" id="MobiDB-lite"/>
    </source>
</evidence>
<proteinExistence type="predicted"/>
<protein>
    <submittedName>
        <fullName evidence="2">Uncharacterized protein</fullName>
    </submittedName>
</protein>
<reference evidence="2 3" key="1">
    <citation type="journal article" date="2015" name="Plant Cell">
        <title>Oil accumulation by the oleaginous diatom Fistulifera solaris as revealed by the genome and transcriptome.</title>
        <authorList>
            <person name="Tanaka T."/>
            <person name="Maeda Y."/>
            <person name="Veluchamy A."/>
            <person name="Tanaka M."/>
            <person name="Abida H."/>
            <person name="Marechal E."/>
            <person name="Bowler C."/>
            <person name="Muto M."/>
            <person name="Sunaga Y."/>
            <person name="Tanaka M."/>
            <person name="Yoshino T."/>
            <person name="Taniguchi T."/>
            <person name="Fukuda Y."/>
            <person name="Nemoto M."/>
            <person name="Matsumoto M."/>
            <person name="Wong P.S."/>
            <person name="Aburatani S."/>
            <person name="Fujibuchi W."/>
        </authorList>
    </citation>
    <scope>NUCLEOTIDE SEQUENCE [LARGE SCALE GENOMIC DNA]</scope>
    <source>
        <strain evidence="2 3">JPCC DA0580</strain>
    </source>
</reference>
<organism evidence="2 3">
    <name type="scientific">Fistulifera solaris</name>
    <name type="common">Oleaginous diatom</name>
    <dbReference type="NCBI Taxonomy" id="1519565"/>
    <lineage>
        <taxon>Eukaryota</taxon>
        <taxon>Sar</taxon>
        <taxon>Stramenopiles</taxon>
        <taxon>Ochrophyta</taxon>
        <taxon>Bacillariophyta</taxon>
        <taxon>Bacillariophyceae</taxon>
        <taxon>Bacillariophycidae</taxon>
        <taxon>Naviculales</taxon>
        <taxon>Naviculaceae</taxon>
        <taxon>Fistulifera</taxon>
    </lineage>
</organism>
<evidence type="ECO:0000313" key="2">
    <source>
        <dbReference type="EMBL" id="GAX14582.1"/>
    </source>
</evidence>
<feature type="compositionally biased region" description="Acidic residues" evidence="1">
    <location>
        <begin position="67"/>
        <end position="79"/>
    </location>
</feature>
<feature type="compositionally biased region" description="Low complexity" evidence="1">
    <location>
        <begin position="216"/>
        <end position="233"/>
    </location>
</feature>
<dbReference type="InParanoid" id="A0A1Z5JL52"/>
<feature type="compositionally biased region" description="Polar residues" evidence="1">
    <location>
        <begin position="132"/>
        <end position="143"/>
    </location>
</feature>
<feature type="compositionally biased region" description="Basic and acidic residues" evidence="1">
    <location>
        <begin position="120"/>
        <end position="131"/>
    </location>
</feature>
<feature type="compositionally biased region" description="Acidic residues" evidence="1">
    <location>
        <begin position="245"/>
        <end position="255"/>
    </location>
</feature>
<dbReference type="OrthoDB" id="46743at2759"/>
<feature type="region of interest" description="Disordered" evidence="1">
    <location>
        <begin position="278"/>
        <end position="316"/>
    </location>
</feature>
<feature type="region of interest" description="Disordered" evidence="1">
    <location>
        <begin position="158"/>
        <end position="258"/>
    </location>
</feature>
<sequence>MPSRKRSRQTVVLASFAAYYLPLATAATAPADSFSWSLPTSTTNNLSNNIPRNRIDEDTSWWNDDGGGSDDGNETESSSDDDKNVDHTLMDAPVAFETTSISYSTVPGATSNIPWKRKQKESTKTRDKTSQSDKNSASSYQSMQTLDRLQQMLDDTDYKTKPTSKTSQRSSKQSSLWTSKDRSKYKKQQRKMGDPSDGFPEQMRQHQLHEASSQKAPPSSNNSYNPSSPASSNIHRPPPPLQPFSEDDLSEESDDALGYTLPNLPVYYSDVEGESETEAILESNSFPPTKASCIPKDEERQRQHQLGPNSGYYPHSYPQHTYAQQSPPNHYDAQAYAAQYYQHPPHFNGSAPIYQQGLGNYPPNPITSNAIPPEYQHYQPPPQRTPPAIGNNQAQSPWQPQSPNVVFQHPQSSLRPVPAASAFSHNVAPHSSTERDQLAVSNQNGSLTGRSLQQITLLFAGGSFACFAAVSPRNLPLNEYRFRILENVRIVSLALIFPALVMALVYDGAMNNLNDVINTLFTSCSVGYTMAFISEVMLATVIRLAVFSFLEKRIFDLSPRIPLFILPWVLRENGYRPKRITLFAADFLTSCIASPLVEEFVKLKILLWTATLPQNFNWRKKSVTDKNSHVTKTELVPEQVQRRDGEVDTVNANQHVTQMLAASLGLKMCDSIRRILLYTKPHHESKSFFSFCRGVFPIHELCGTITALGIAKRDLLGVAIPLWKILLPSVVVHGMANFRGMKVSHQMAKIK</sequence>
<evidence type="ECO:0000313" key="3">
    <source>
        <dbReference type="Proteomes" id="UP000198406"/>
    </source>
</evidence>
<name>A0A1Z5JL52_FISSO</name>
<accession>A0A1Z5JL52</accession>
<feature type="region of interest" description="Disordered" evidence="1">
    <location>
        <begin position="107"/>
        <end position="143"/>
    </location>
</feature>
<feature type="compositionally biased region" description="Low complexity" evidence="1">
    <location>
        <begin position="161"/>
        <end position="178"/>
    </location>
</feature>